<dbReference type="InterPro" id="IPR013783">
    <property type="entry name" value="Ig-like_fold"/>
</dbReference>
<dbReference type="Pfam" id="PF16179">
    <property type="entry name" value="RHD_dimer"/>
    <property type="match status" value="1"/>
</dbReference>
<dbReference type="InterPro" id="IPR032397">
    <property type="entry name" value="RHD_dimer"/>
</dbReference>
<dbReference type="GO" id="GO:0005634">
    <property type="term" value="C:nucleus"/>
    <property type="evidence" value="ECO:0007669"/>
    <property type="project" value="TreeGrafter"/>
</dbReference>
<feature type="region of interest" description="Disordered" evidence="1">
    <location>
        <begin position="551"/>
        <end position="573"/>
    </location>
</feature>
<comment type="caution">
    <text evidence="3">The sequence shown here is derived from an EMBL/GenBank/DDBJ whole genome shotgun (WGS) entry which is preliminary data.</text>
</comment>
<feature type="compositionally biased region" description="Low complexity" evidence="1">
    <location>
        <begin position="385"/>
        <end position="398"/>
    </location>
</feature>
<dbReference type="PROSITE" id="PS50254">
    <property type="entry name" value="REL_2"/>
    <property type="match status" value="1"/>
</dbReference>
<protein>
    <recommendedName>
        <fullName evidence="2">RHD domain-containing protein</fullName>
    </recommendedName>
</protein>
<dbReference type="SUPFAM" id="SSF49417">
    <property type="entry name" value="p53-like transcription factors"/>
    <property type="match status" value="1"/>
</dbReference>
<dbReference type="GO" id="GO:0045944">
    <property type="term" value="P:positive regulation of transcription by RNA polymerase II"/>
    <property type="evidence" value="ECO:0007669"/>
    <property type="project" value="TreeGrafter"/>
</dbReference>
<dbReference type="GO" id="GO:0045087">
    <property type="term" value="P:innate immune response"/>
    <property type="evidence" value="ECO:0007669"/>
    <property type="project" value="TreeGrafter"/>
</dbReference>
<evidence type="ECO:0000313" key="4">
    <source>
        <dbReference type="Proteomes" id="UP000245119"/>
    </source>
</evidence>
<feature type="domain" description="RHD" evidence="2">
    <location>
        <begin position="81"/>
        <end position="257"/>
    </location>
</feature>
<name>A0A2T7NXU8_POMCA</name>
<dbReference type="GO" id="GO:0000978">
    <property type="term" value="F:RNA polymerase II cis-regulatory region sequence-specific DNA binding"/>
    <property type="evidence" value="ECO:0007669"/>
    <property type="project" value="TreeGrafter"/>
</dbReference>
<dbReference type="InterPro" id="IPR008967">
    <property type="entry name" value="p53-like_TF_DNA-bd_sf"/>
</dbReference>
<dbReference type="PANTHER" id="PTHR24169">
    <property type="entry name" value="NUCLEAR FACTOR NF-KAPPA-B PROTEIN"/>
    <property type="match status" value="1"/>
</dbReference>
<feature type="compositionally biased region" description="Low complexity" evidence="1">
    <location>
        <begin position="478"/>
        <end position="503"/>
    </location>
</feature>
<dbReference type="InterPro" id="IPR014756">
    <property type="entry name" value="Ig_E-set"/>
</dbReference>
<dbReference type="InterPro" id="IPR011539">
    <property type="entry name" value="RHD_DNA_bind_dom"/>
</dbReference>
<dbReference type="InterPro" id="IPR030492">
    <property type="entry name" value="RHD_CS"/>
</dbReference>
<feature type="region of interest" description="Disordered" evidence="1">
    <location>
        <begin position="382"/>
        <end position="449"/>
    </location>
</feature>
<evidence type="ECO:0000256" key="1">
    <source>
        <dbReference type="SAM" id="MobiDB-lite"/>
    </source>
</evidence>
<dbReference type="AlphaFoldDB" id="A0A2T7NXU8"/>
<dbReference type="PANTHER" id="PTHR24169:SF25">
    <property type="entry name" value="DORSAL-RELATED IMMUNITY FACTOR DIF-RELATED"/>
    <property type="match status" value="1"/>
</dbReference>
<feature type="compositionally biased region" description="Basic residues" evidence="1">
    <location>
        <begin position="403"/>
        <end position="412"/>
    </location>
</feature>
<dbReference type="CDD" id="cd01177">
    <property type="entry name" value="IPT_NFkappaB"/>
    <property type="match status" value="1"/>
</dbReference>
<reference evidence="3 4" key="1">
    <citation type="submission" date="2018-04" db="EMBL/GenBank/DDBJ databases">
        <title>The genome of golden apple snail Pomacea canaliculata provides insight into stress tolerance and invasive adaptation.</title>
        <authorList>
            <person name="Liu C."/>
            <person name="Liu B."/>
            <person name="Ren Y."/>
            <person name="Zhang Y."/>
            <person name="Wang H."/>
            <person name="Li S."/>
            <person name="Jiang F."/>
            <person name="Yin L."/>
            <person name="Zhang G."/>
            <person name="Qian W."/>
            <person name="Fan W."/>
        </authorList>
    </citation>
    <scope>NUCLEOTIDE SEQUENCE [LARGE SCALE GENOMIC DNA]</scope>
    <source>
        <strain evidence="3">SZHN2017</strain>
        <tissue evidence="3">Muscle</tissue>
    </source>
</reference>
<dbReference type="EMBL" id="PZQS01000008">
    <property type="protein sequence ID" value="PVD25976.1"/>
    <property type="molecule type" value="Genomic_DNA"/>
</dbReference>
<evidence type="ECO:0000313" key="3">
    <source>
        <dbReference type="EMBL" id="PVD25976.1"/>
    </source>
</evidence>
<organism evidence="3 4">
    <name type="scientific">Pomacea canaliculata</name>
    <name type="common">Golden apple snail</name>
    <dbReference type="NCBI Taxonomy" id="400727"/>
    <lineage>
        <taxon>Eukaryota</taxon>
        <taxon>Metazoa</taxon>
        <taxon>Spiralia</taxon>
        <taxon>Lophotrochozoa</taxon>
        <taxon>Mollusca</taxon>
        <taxon>Gastropoda</taxon>
        <taxon>Caenogastropoda</taxon>
        <taxon>Architaenioglossa</taxon>
        <taxon>Ampullarioidea</taxon>
        <taxon>Ampullariidae</taxon>
        <taxon>Pomacea</taxon>
    </lineage>
</organism>
<dbReference type="Gene3D" id="2.60.40.10">
    <property type="entry name" value="Immunoglobulins"/>
    <property type="match status" value="1"/>
</dbReference>
<keyword evidence="4" id="KW-1185">Reference proteome</keyword>
<accession>A0A2T7NXU8</accession>
<proteinExistence type="predicted"/>
<feature type="compositionally biased region" description="Low complexity" evidence="1">
    <location>
        <begin position="425"/>
        <end position="449"/>
    </location>
</feature>
<dbReference type="OrthoDB" id="7881762at2759"/>
<dbReference type="InterPro" id="IPR002909">
    <property type="entry name" value="IPT_dom"/>
</dbReference>
<feature type="region of interest" description="Disordered" evidence="1">
    <location>
        <begin position="57"/>
        <end position="85"/>
    </location>
</feature>
<dbReference type="InterPro" id="IPR000451">
    <property type="entry name" value="NFkB/Dor"/>
</dbReference>
<dbReference type="InterPro" id="IPR037059">
    <property type="entry name" value="RHD_DNA_bind_dom_sf"/>
</dbReference>
<dbReference type="STRING" id="400727.A0A2T7NXU8"/>
<dbReference type="GO" id="GO:0033554">
    <property type="term" value="P:cellular response to stress"/>
    <property type="evidence" value="ECO:0007669"/>
    <property type="project" value="TreeGrafter"/>
</dbReference>
<gene>
    <name evidence="3" type="ORF">C0Q70_13643</name>
</gene>
<dbReference type="Proteomes" id="UP000245119">
    <property type="component" value="Linkage Group LG8"/>
</dbReference>
<dbReference type="SUPFAM" id="SSF81296">
    <property type="entry name" value="E set domains"/>
    <property type="match status" value="1"/>
</dbReference>
<dbReference type="FunFam" id="2.60.40.10:FF:000046">
    <property type="entry name" value="Nuclear factor NF-kappa-B p105 subunit"/>
    <property type="match status" value="1"/>
</dbReference>
<dbReference type="Pfam" id="PF00554">
    <property type="entry name" value="RHD_DNA_bind"/>
    <property type="match status" value="1"/>
</dbReference>
<dbReference type="PRINTS" id="PR00057">
    <property type="entry name" value="NFKBTNSCPFCT"/>
</dbReference>
<dbReference type="GO" id="GO:0005737">
    <property type="term" value="C:cytoplasm"/>
    <property type="evidence" value="ECO:0007669"/>
    <property type="project" value="InterPro"/>
</dbReference>
<dbReference type="SMART" id="SM00429">
    <property type="entry name" value="IPT"/>
    <property type="match status" value="1"/>
</dbReference>
<sequence>MSRTNNDFEGFPLNTEDIEQIITDPGSLLDSTNLLGFGDEGMNIGVPDTTSIHTMYNPQLPNGTAVRPAPPSRPRRPENRPGEPWVEIVEQPKQRGLRFRYQCEGRSAGSIPGEHSTNEKKTFPTIKIHNYKGQAIIVVSCVTKDPEPHCKPHPHSLVGRDCKKGVCTVRVKDASVVSFPQLGIQCAKKKDVEGALSLRKEINVDPYQTGFDHASSNIDLNVVRLCFQVFLPDASGQVTRVVPPVSSHPIHDKKALNDLVICRVDKSSGRARGGDEVFLLCEKVGKDDIRVRFFEEENGEPVWESFGDFGQGDVHRQYAIVFKTPKYREEYITRPVNVSMQLMRPSDGELSDAIQFTYMPEDPDPDRIEEKRKRKGDWLNRVITSSGSSDGHSSSNSSVKESLRHKLKANRRIKQETTMETDPQGGTSMSSRGSCSSLEPLSSTSPSFSRDTSIVHVISNPPGQMQQPFAVGAAKMAQQIQHSQQLQQQQHPQHPATMMSGTSGASGGSQPGSLDSLLNFLSNTPILPSELLSAIDPSAIQSLLDSNVSFSSASDAGGSSHLGDTAHDPGSHSLASAIHNGMIGMDTDQRAQFLEVQAALEALNKSS</sequence>
<dbReference type="GO" id="GO:0000981">
    <property type="term" value="F:DNA-binding transcription factor activity, RNA polymerase II-specific"/>
    <property type="evidence" value="ECO:0007669"/>
    <property type="project" value="TreeGrafter"/>
</dbReference>
<dbReference type="InterPro" id="IPR033926">
    <property type="entry name" value="IPT_NFkappaB"/>
</dbReference>
<dbReference type="PROSITE" id="PS01204">
    <property type="entry name" value="REL_1"/>
    <property type="match status" value="1"/>
</dbReference>
<dbReference type="GO" id="GO:0034097">
    <property type="term" value="P:response to cytokine"/>
    <property type="evidence" value="ECO:0007669"/>
    <property type="project" value="TreeGrafter"/>
</dbReference>
<dbReference type="GO" id="GO:0007249">
    <property type="term" value="P:canonical NF-kappaB signal transduction"/>
    <property type="evidence" value="ECO:0007669"/>
    <property type="project" value="TreeGrafter"/>
</dbReference>
<feature type="region of interest" description="Disordered" evidence="1">
    <location>
        <begin position="471"/>
        <end position="511"/>
    </location>
</feature>
<dbReference type="GO" id="GO:0038061">
    <property type="term" value="P:non-canonical NF-kappaB signal transduction"/>
    <property type="evidence" value="ECO:0007669"/>
    <property type="project" value="TreeGrafter"/>
</dbReference>
<evidence type="ECO:0000259" key="2">
    <source>
        <dbReference type="PROSITE" id="PS50254"/>
    </source>
</evidence>
<dbReference type="Gene3D" id="2.60.40.340">
    <property type="entry name" value="Rel homology domain (RHD), DNA-binding domain"/>
    <property type="match status" value="1"/>
</dbReference>